<dbReference type="AlphaFoldDB" id="A0A0L8ANP4"/>
<dbReference type="PANTHER" id="PTHR30383">
    <property type="entry name" value="THIOESTERASE 1/PROTEASE 1/LYSOPHOSPHOLIPASE L1"/>
    <property type="match status" value="1"/>
</dbReference>
<gene>
    <name evidence="2" type="ORF">OB69_03510</name>
</gene>
<evidence type="ECO:0000313" key="3">
    <source>
        <dbReference type="Proteomes" id="UP000036908"/>
    </source>
</evidence>
<dbReference type="Proteomes" id="UP000036908">
    <property type="component" value="Unassembled WGS sequence"/>
</dbReference>
<name>A0A0L8ANP4_9BACT</name>
<evidence type="ECO:0000313" key="2">
    <source>
        <dbReference type="EMBL" id="KOF04068.1"/>
    </source>
</evidence>
<dbReference type="InterPro" id="IPR036514">
    <property type="entry name" value="SGNH_hydro_sf"/>
</dbReference>
<organism evidence="2 3">
    <name type="scientific">Roseivirga seohaensis subsp. aquiponti</name>
    <dbReference type="NCBI Taxonomy" id="1566026"/>
    <lineage>
        <taxon>Bacteria</taxon>
        <taxon>Pseudomonadati</taxon>
        <taxon>Bacteroidota</taxon>
        <taxon>Cytophagia</taxon>
        <taxon>Cytophagales</taxon>
        <taxon>Roseivirgaceae</taxon>
        <taxon>Roseivirga</taxon>
    </lineage>
</organism>
<dbReference type="CDD" id="cd01822">
    <property type="entry name" value="Lysophospholipase_L1_like"/>
    <property type="match status" value="1"/>
</dbReference>
<dbReference type="Gene3D" id="3.40.50.1110">
    <property type="entry name" value="SGNH hydrolase"/>
    <property type="match status" value="1"/>
</dbReference>
<dbReference type="RefSeq" id="WP_053222300.1">
    <property type="nucleotide sequence ID" value="NZ_JSVA01000004.1"/>
</dbReference>
<keyword evidence="3" id="KW-1185">Reference proteome</keyword>
<accession>A0A0L8ANP4</accession>
<dbReference type="OrthoDB" id="9786188at2"/>
<dbReference type="InterPro" id="IPR013830">
    <property type="entry name" value="SGNH_hydro"/>
</dbReference>
<protein>
    <submittedName>
        <fullName evidence="2">GDSL family lipase</fullName>
    </submittedName>
</protein>
<dbReference type="GO" id="GO:0004622">
    <property type="term" value="F:phosphatidylcholine lysophospholipase activity"/>
    <property type="evidence" value="ECO:0007669"/>
    <property type="project" value="TreeGrafter"/>
</dbReference>
<comment type="caution">
    <text evidence="2">The sequence shown here is derived from an EMBL/GenBank/DDBJ whole genome shotgun (WGS) entry which is preliminary data.</text>
</comment>
<sequence>MISKLQLFSILTFIVTFWLSPNNQEKKKIIFFGDSITAGYGISLEEAFPNLIQKKIDSLGLNYEVINAGLSGEASAGGLDRIDWILQGKPDVFVLELGGNDGLRGLSIQETEANLKAMIDKVRQAKPSTKILLAGMQIPPNLGQEYTESFRKVFAKVAKDKKVDLIPFLLENVGGEEDLNQSDGIHPNRAGHKIVAETVWRYLEKYVK</sequence>
<dbReference type="InterPro" id="IPR051532">
    <property type="entry name" value="Ester_Hydrolysis_Enzymes"/>
</dbReference>
<feature type="domain" description="SGNH hydrolase-type esterase" evidence="1">
    <location>
        <begin position="31"/>
        <end position="194"/>
    </location>
</feature>
<dbReference type="PANTHER" id="PTHR30383:SF5">
    <property type="entry name" value="SGNH HYDROLASE-TYPE ESTERASE DOMAIN-CONTAINING PROTEIN"/>
    <property type="match status" value="1"/>
</dbReference>
<evidence type="ECO:0000259" key="1">
    <source>
        <dbReference type="Pfam" id="PF13472"/>
    </source>
</evidence>
<proteinExistence type="predicted"/>
<reference evidence="3" key="1">
    <citation type="submission" date="2014-11" db="EMBL/GenBank/DDBJ databases">
        <title>Genome sequencing of Roseivirga sp. D-25.</title>
        <authorList>
            <person name="Selvaratnam C."/>
            <person name="Thevarajoo S."/>
            <person name="Goh K.M."/>
            <person name="Eee R."/>
            <person name="Chan K.-G."/>
            <person name="Chong C.S."/>
        </authorList>
    </citation>
    <scope>NUCLEOTIDE SEQUENCE [LARGE SCALE GENOMIC DNA]</scope>
    <source>
        <strain evidence="3">D-25</strain>
    </source>
</reference>
<dbReference type="EMBL" id="JSVA01000004">
    <property type="protein sequence ID" value="KOF04068.1"/>
    <property type="molecule type" value="Genomic_DNA"/>
</dbReference>
<dbReference type="PATRIC" id="fig|1566026.4.peg.2473"/>
<dbReference type="Pfam" id="PF13472">
    <property type="entry name" value="Lipase_GDSL_2"/>
    <property type="match status" value="1"/>
</dbReference>
<dbReference type="SUPFAM" id="SSF52266">
    <property type="entry name" value="SGNH hydrolase"/>
    <property type="match status" value="1"/>
</dbReference>